<feature type="domain" description="Bromo" evidence="4">
    <location>
        <begin position="75"/>
        <end position="148"/>
    </location>
</feature>
<dbReference type="Proteomes" id="UP000274504">
    <property type="component" value="Unassembled WGS sequence"/>
</dbReference>
<dbReference type="Gene3D" id="1.20.920.10">
    <property type="entry name" value="Bromodomain-like"/>
    <property type="match status" value="1"/>
</dbReference>
<dbReference type="PANTHER" id="PTHR45750">
    <property type="entry name" value="GH11602P"/>
    <property type="match status" value="1"/>
</dbReference>
<protein>
    <recommendedName>
        <fullName evidence="4">Bromo domain-containing protein</fullName>
    </recommendedName>
</protein>
<name>A0A3P6ZNV2_HYMDI</name>
<evidence type="ECO:0000256" key="1">
    <source>
        <dbReference type="ARBA" id="ARBA00023117"/>
    </source>
</evidence>
<gene>
    <name evidence="5" type="ORF">HDID_LOCUS5338</name>
</gene>
<organism evidence="5 6">
    <name type="scientific">Hymenolepis diminuta</name>
    <name type="common">Rat tapeworm</name>
    <dbReference type="NCBI Taxonomy" id="6216"/>
    <lineage>
        <taxon>Eukaryota</taxon>
        <taxon>Metazoa</taxon>
        <taxon>Spiralia</taxon>
        <taxon>Lophotrochozoa</taxon>
        <taxon>Platyhelminthes</taxon>
        <taxon>Cestoda</taxon>
        <taxon>Eucestoda</taxon>
        <taxon>Cyclophyllidea</taxon>
        <taxon>Hymenolepididae</taxon>
        <taxon>Hymenolepis</taxon>
    </lineage>
</organism>
<evidence type="ECO:0000313" key="6">
    <source>
        <dbReference type="Proteomes" id="UP000274504"/>
    </source>
</evidence>
<dbReference type="InterPro" id="IPR037800">
    <property type="entry name" value="GCN5"/>
</dbReference>
<dbReference type="OrthoDB" id="784962at2759"/>
<dbReference type="GO" id="GO:0045944">
    <property type="term" value="P:positive regulation of transcription by RNA polymerase II"/>
    <property type="evidence" value="ECO:0007669"/>
    <property type="project" value="TreeGrafter"/>
</dbReference>
<sequence>MEEEEDGEEENGASGSEVEEHNETEETEGNDTEATEEQADEQPPPSKRARVSASSVTTVKSASSYSCTHLISAVRKHRNSWPFQEPVDAEEVPDYYEIVVDPVDLSMISSWLKDGRYDGNEGPKKLAEDLAKMFYNAELYNSVDSDIWRAGSQLENHVRTLFKKFSPREFTDLPFGKKDDSSN</sequence>
<keyword evidence="1 2" id="KW-0103">Bromodomain</keyword>
<dbReference type="PROSITE" id="PS50014">
    <property type="entry name" value="BROMODOMAIN_2"/>
    <property type="match status" value="1"/>
</dbReference>
<dbReference type="SMART" id="SM00297">
    <property type="entry name" value="BROMO"/>
    <property type="match status" value="1"/>
</dbReference>
<feature type="compositionally biased region" description="Acidic residues" evidence="3">
    <location>
        <begin position="1"/>
        <end position="11"/>
    </location>
</feature>
<proteinExistence type="predicted"/>
<dbReference type="Pfam" id="PF00439">
    <property type="entry name" value="Bromodomain"/>
    <property type="match status" value="1"/>
</dbReference>
<evidence type="ECO:0000256" key="3">
    <source>
        <dbReference type="SAM" id="MobiDB-lite"/>
    </source>
</evidence>
<dbReference type="InterPro" id="IPR036427">
    <property type="entry name" value="Bromodomain-like_sf"/>
</dbReference>
<dbReference type="SUPFAM" id="SSF47370">
    <property type="entry name" value="Bromodomain"/>
    <property type="match status" value="1"/>
</dbReference>
<evidence type="ECO:0000313" key="5">
    <source>
        <dbReference type="EMBL" id="VDL57656.1"/>
    </source>
</evidence>
<dbReference type="EMBL" id="UYSG01002654">
    <property type="protein sequence ID" value="VDL57656.1"/>
    <property type="molecule type" value="Genomic_DNA"/>
</dbReference>
<feature type="region of interest" description="Disordered" evidence="3">
    <location>
        <begin position="1"/>
        <end position="64"/>
    </location>
</feature>
<accession>A0A3P6ZNV2</accession>
<dbReference type="GO" id="GO:0010484">
    <property type="term" value="F:histone H3 acetyltransferase activity"/>
    <property type="evidence" value="ECO:0007669"/>
    <property type="project" value="TreeGrafter"/>
</dbReference>
<dbReference type="PANTHER" id="PTHR45750:SF3">
    <property type="entry name" value="HISTONE ACETYLTRANSFERASE"/>
    <property type="match status" value="1"/>
</dbReference>
<evidence type="ECO:0000256" key="2">
    <source>
        <dbReference type="PROSITE-ProRule" id="PRU00035"/>
    </source>
</evidence>
<dbReference type="PRINTS" id="PR00503">
    <property type="entry name" value="BROMODOMAIN"/>
</dbReference>
<dbReference type="AlphaFoldDB" id="A0A3P6ZNV2"/>
<evidence type="ECO:0000259" key="4">
    <source>
        <dbReference type="PROSITE" id="PS50014"/>
    </source>
</evidence>
<dbReference type="InterPro" id="IPR001487">
    <property type="entry name" value="Bromodomain"/>
</dbReference>
<feature type="compositionally biased region" description="Low complexity" evidence="3">
    <location>
        <begin position="51"/>
        <end position="64"/>
    </location>
</feature>
<reference evidence="5 6" key="1">
    <citation type="submission" date="2018-11" db="EMBL/GenBank/DDBJ databases">
        <authorList>
            <consortium name="Pathogen Informatics"/>
        </authorList>
    </citation>
    <scope>NUCLEOTIDE SEQUENCE [LARGE SCALE GENOMIC DNA]</scope>
</reference>
<feature type="compositionally biased region" description="Acidic residues" evidence="3">
    <location>
        <begin position="20"/>
        <end position="40"/>
    </location>
</feature>
<dbReference type="GO" id="GO:0000123">
    <property type="term" value="C:histone acetyltransferase complex"/>
    <property type="evidence" value="ECO:0007669"/>
    <property type="project" value="TreeGrafter"/>
</dbReference>